<feature type="binding site" evidence="6">
    <location>
        <position position="86"/>
    </location>
    <ligand>
        <name>S-adenosyl-L-methionine</name>
        <dbReference type="ChEBI" id="CHEBI:59789"/>
    </ligand>
</feature>
<dbReference type="Pfam" id="PF04068">
    <property type="entry name" value="Fer4_RLI"/>
    <property type="match status" value="1"/>
</dbReference>
<dbReference type="PANTHER" id="PTHR20426">
    <property type="entry name" value="RIBOSOME BIOGENESIS PROTEIN TSR3 HOMOLOG"/>
    <property type="match status" value="1"/>
</dbReference>
<evidence type="ECO:0000256" key="7">
    <source>
        <dbReference type="SAM" id="MobiDB-lite"/>
    </source>
</evidence>
<evidence type="ECO:0000256" key="6">
    <source>
        <dbReference type="HAMAP-Rule" id="MF_03146"/>
    </source>
</evidence>
<comment type="function">
    <text evidence="6">Aminocarboxypropyltransferase that catalyzes the aminocarboxypropyl transfer on pseudouridine in 18S rRNA. It constitutes the last step in biosynthesis of the hypermodified N1-methyl-N3-(3-amino-3-carboxypropyl) pseudouridine (m1acp3-Psi).</text>
</comment>
<evidence type="ECO:0000259" key="8">
    <source>
        <dbReference type="Pfam" id="PF04034"/>
    </source>
</evidence>
<evidence type="ECO:0000313" key="10">
    <source>
        <dbReference type="EMBL" id="BES97143.1"/>
    </source>
</evidence>
<evidence type="ECO:0000313" key="11">
    <source>
        <dbReference type="Proteomes" id="UP001307889"/>
    </source>
</evidence>
<feature type="binding site" evidence="6">
    <location>
        <position position="38"/>
    </location>
    <ligand>
        <name>S-adenosyl-L-methionine</name>
        <dbReference type="ChEBI" id="CHEBI:59789"/>
    </ligand>
</feature>
<evidence type="ECO:0000256" key="3">
    <source>
        <dbReference type="ARBA" id="ARBA00022552"/>
    </source>
</evidence>
<feature type="domain" description="RNase L inhibitor RLI-like possible metal-binding" evidence="9">
    <location>
        <begin position="23"/>
        <end position="56"/>
    </location>
</feature>
<dbReference type="InterPro" id="IPR007177">
    <property type="entry name" value="Tsr3_C"/>
</dbReference>
<evidence type="ECO:0000256" key="1">
    <source>
        <dbReference type="ARBA" id="ARBA00022490"/>
    </source>
</evidence>
<dbReference type="NCBIfam" id="NF002621">
    <property type="entry name" value="PRK02287.1"/>
    <property type="match status" value="1"/>
</dbReference>
<keyword evidence="1" id="KW-0963">Cytoplasm</keyword>
<dbReference type="HAMAP" id="MF_01116">
    <property type="entry name" value="TSR3"/>
    <property type="match status" value="1"/>
</dbReference>
<dbReference type="Pfam" id="PF04034">
    <property type="entry name" value="Ribo_biogen_C"/>
    <property type="match status" value="1"/>
</dbReference>
<dbReference type="Proteomes" id="UP001307889">
    <property type="component" value="Chromosome 8"/>
</dbReference>
<dbReference type="InterPro" id="IPR007209">
    <property type="entry name" value="RNaseL-inhib-like_metal-bd_dom"/>
</dbReference>
<gene>
    <name evidence="10" type="ORF">NTJ_09958</name>
</gene>
<proteinExistence type="inferred from homology"/>
<keyword evidence="3 6" id="KW-0698">rRNA processing</keyword>
<comment type="caution">
    <text evidence="6">Lacks conserved residue(s) required for the propagation of feature annotation.</text>
</comment>
<keyword evidence="2 6" id="KW-0690">Ribosome biogenesis</keyword>
<accession>A0ABN7AYQ8</accession>
<dbReference type="PANTHER" id="PTHR20426:SF0">
    <property type="entry name" value="18S RRNA AMINOCARBOXYPROPYLTRANSFERASE"/>
    <property type="match status" value="1"/>
</dbReference>
<name>A0ABN7AYQ8_9HEMI</name>
<feature type="region of interest" description="Disordered" evidence="7">
    <location>
        <begin position="184"/>
        <end position="225"/>
    </location>
</feature>
<reference evidence="10 11" key="1">
    <citation type="submission" date="2023-09" db="EMBL/GenBank/DDBJ databases">
        <title>Nesidiocoris tenuis whole genome shotgun sequence.</title>
        <authorList>
            <person name="Shibata T."/>
            <person name="Shimoda M."/>
            <person name="Kobayashi T."/>
            <person name="Uehara T."/>
        </authorList>
    </citation>
    <scope>NUCLEOTIDE SEQUENCE [LARGE SCALE GENOMIC DNA]</scope>
    <source>
        <strain evidence="10 11">Japan</strain>
    </source>
</reference>
<keyword evidence="11" id="KW-1185">Reference proteome</keyword>
<feature type="domain" description="16S/18S rRNA aminocarboxypropyltransferase Tsr3 C-terminal" evidence="8">
    <location>
        <begin position="60"/>
        <end position="186"/>
    </location>
</feature>
<keyword evidence="4 6" id="KW-0808">Transferase</keyword>
<comment type="catalytic activity">
    <reaction evidence="6">
        <text>an N(1)-methylpseudouridine in rRNA + S-adenosyl-L-methionine = N(1)-methyl-N(3)-[(3S)-3-amino-3-carboxypropyl]pseudouridine in rRNA + S-methyl-5'-thioadenosine + H(+)</text>
        <dbReference type="Rhea" id="RHEA:63296"/>
        <dbReference type="Rhea" id="RHEA-COMP:11634"/>
        <dbReference type="Rhea" id="RHEA-COMP:16310"/>
        <dbReference type="ChEBI" id="CHEBI:15378"/>
        <dbReference type="ChEBI" id="CHEBI:17509"/>
        <dbReference type="ChEBI" id="CHEBI:59789"/>
        <dbReference type="ChEBI" id="CHEBI:74890"/>
        <dbReference type="ChEBI" id="CHEBI:146234"/>
        <dbReference type="EC" id="2.5.1.157"/>
    </reaction>
</comment>
<sequence>MSLGESRPDDESDDVVSVKAPFPVAMWDFKHCDPKRCTGKKLERMKLIRTLKIKQKFHGIALTPMGQKCVSQADRDIVERYGAAVVDCSWARLEETPFHQMVAPQSRLLPYLVAANPVNYGRPLKLSCVEALAALFYITGFKELARFYMGKFGWGESFLDLNETLLDKYAACQTSAEVVQAQNEYLASNELETDDRPRDIPPSSSSDESSEDEVDAEPAIGVQQS</sequence>
<dbReference type="EMBL" id="AP028916">
    <property type="protein sequence ID" value="BES97143.1"/>
    <property type="molecule type" value="Genomic_DNA"/>
</dbReference>
<organism evidence="10 11">
    <name type="scientific">Nesidiocoris tenuis</name>
    <dbReference type="NCBI Taxonomy" id="355587"/>
    <lineage>
        <taxon>Eukaryota</taxon>
        <taxon>Metazoa</taxon>
        <taxon>Ecdysozoa</taxon>
        <taxon>Arthropoda</taxon>
        <taxon>Hexapoda</taxon>
        <taxon>Insecta</taxon>
        <taxon>Pterygota</taxon>
        <taxon>Neoptera</taxon>
        <taxon>Paraneoptera</taxon>
        <taxon>Hemiptera</taxon>
        <taxon>Heteroptera</taxon>
        <taxon>Panheteroptera</taxon>
        <taxon>Cimicomorpha</taxon>
        <taxon>Miridae</taxon>
        <taxon>Dicyphina</taxon>
        <taxon>Nesidiocoris</taxon>
    </lineage>
</organism>
<dbReference type="InterPro" id="IPR022968">
    <property type="entry name" value="Tsr3-like"/>
</dbReference>
<dbReference type="EC" id="2.5.1.157" evidence="6"/>
<evidence type="ECO:0000259" key="9">
    <source>
        <dbReference type="Pfam" id="PF04068"/>
    </source>
</evidence>
<comment type="similarity">
    <text evidence="6">Belongs to the TDD superfamily. TSR3 family.</text>
</comment>
<evidence type="ECO:0000256" key="2">
    <source>
        <dbReference type="ARBA" id="ARBA00022517"/>
    </source>
</evidence>
<evidence type="ECO:0000256" key="5">
    <source>
        <dbReference type="ARBA" id="ARBA00022691"/>
    </source>
</evidence>
<evidence type="ECO:0000256" key="4">
    <source>
        <dbReference type="ARBA" id="ARBA00022679"/>
    </source>
</evidence>
<keyword evidence="5 6" id="KW-0949">S-adenosyl-L-methionine</keyword>
<protein>
    <recommendedName>
        <fullName evidence="6">18S rRNA aminocarboxypropyltransferase</fullName>
        <ecNumber evidence="6">2.5.1.157</ecNumber>
    </recommendedName>
</protein>
<feature type="binding site" evidence="6">
    <location>
        <position position="109"/>
    </location>
    <ligand>
        <name>S-adenosyl-L-methionine</name>
        <dbReference type="ChEBI" id="CHEBI:59789"/>
    </ligand>
</feature>